<dbReference type="AlphaFoldDB" id="I0V7X8"/>
<dbReference type="EMBL" id="JH636049">
    <property type="protein sequence ID" value="EID56231.1"/>
    <property type="molecule type" value="Genomic_DNA"/>
</dbReference>
<name>I0V7X8_9PSEU</name>
<accession>I0V7X8</accession>
<dbReference type="PROSITE" id="PS51257">
    <property type="entry name" value="PROKAR_LIPOPROTEIN"/>
    <property type="match status" value="1"/>
</dbReference>
<feature type="domain" description="DUF4333" evidence="3">
    <location>
        <begin position="70"/>
        <end position="136"/>
    </location>
</feature>
<dbReference type="eggNOG" id="ENOG502ZEF2">
    <property type="taxonomic scope" value="Bacteria"/>
</dbReference>
<dbReference type="STRING" id="882086.SacxiDRAFT_4041"/>
<evidence type="ECO:0000259" key="3">
    <source>
        <dbReference type="Pfam" id="PF14230"/>
    </source>
</evidence>
<sequence>MRMRAAGEVAGLWRIAALAGVTAIVTACGGAAPDEDAPAPTMAEDTVDSGNSAPPSSVSVSAGVPASLTPLPKALDGDVVEKAVRTVLTDSFGVSDVEEVRCPRRPAVREGATFDCTAVIDGESKRIPIEILDDDGRYEVGPPV</sequence>
<protein>
    <recommendedName>
        <fullName evidence="3">DUF4333 domain-containing protein</fullName>
    </recommendedName>
</protein>
<reference evidence="4 5" key="1">
    <citation type="submission" date="2012-01" db="EMBL/GenBank/DDBJ databases">
        <title>Improved High-Quality Draft sequence of Saccharomonospora xinjiangensis XJ-54.</title>
        <authorList>
            <consortium name="US DOE Joint Genome Institute"/>
            <person name="Lucas S."/>
            <person name="Han J."/>
            <person name="Lapidus A."/>
            <person name="Cheng J.-F."/>
            <person name="Goodwin L."/>
            <person name="Pitluck S."/>
            <person name="Peters L."/>
            <person name="Mikhailova N."/>
            <person name="Teshima H."/>
            <person name="Detter J.C."/>
            <person name="Han C."/>
            <person name="Tapia R."/>
            <person name="Land M."/>
            <person name="Hauser L."/>
            <person name="Kyrpides N."/>
            <person name="Ivanova N."/>
            <person name="Pagani I."/>
            <person name="Brambilla E.-M."/>
            <person name="Klenk H.-P."/>
            <person name="Woyke T."/>
        </authorList>
    </citation>
    <scope>NUCLEOTIDE SEQUENCE [LARGE SCALE GENOMIC DNA]</scope>
    <source>
        <strain evidence="4 5">XJ-54</strain>
    </source>
</reference>
<organism evidence="4 5">
    <name type="scientific">Saccharomonospora xinjiangensis XJ-54</name>
    <dbReference type="NCBI Taxonomy" id="882086"/>
    <lineage>
        <taxon>Bacteria</taxon>
        <taxon>Bacillati</taxon>
        <taxon>Actinomycetota</taxon>
        <taxon>Actinomycetes</taxon>
        <taxon>Pseudonocardiales</taxon>
        <taxon>Pseudonocardiaceae</taxon>
        <taxon>Saccharomonospora</taxon>
    </lineage>
</organism>
<feature type="chain" id="PRO_5039089984" description="DUF4333 domain-containing protein" evidence="2">
    <location>
        <begin position="20"/>
        <end position="144"/>
    </location>
</feature>
<feature type="compositionally biased region" description="Low complexity" evidence="1">
    <location>
        <begin position="38"/>
        <end position="62"/>
    </location>
</feature>
<keyword evidence="2" id="KW-0732">Signal</keyword>
<feature type="region of interest" description="Disordered" evidence="1">
    <location>
        <begin position="33"/>
        <end position="62"/>
    </location>
</feature>
<proteinExistence type="predicted"/>
<dbReference type="InterPro" id="IPR025637">
    <property type="entry name" value="DUF4333"/>
</dbReference>
<evidence type="ECO:0000313" key="4">
    <source>
        <dbReference type="EMBL" id="EID56231.1"/>
    </source>
</evidence>
<evidence type="ECO:0000256" key="1">
    <source>
        <dbReference type="SAM" id="MobiDB-lite"/>
    </source>
</evidence>
<evidence type="ECO:0000256" key="2">
    <source>
        <dbReference type="SAM" id="SignalP"/>
    </source>
</evidence>
<dbReference type="HOGENOM" id="CLU_1863715_0_0_11"/>
<keyword evidence="5" id="KW-1185">Reference proteome</keyword>
<feature type="signal peptide" evidence="2">
    <location>
        <begin position="1"/>
        <end position="19"/>
    </location>
</feature>
<evidence type="ECO:0000313" key="5">
    <source>
        <dbReference type="Proteomes" id="UP000004691"/>
    </source>
</evidence>
<dbReference type="Proteomes" id="UP000004691">
    <property type="component" value="Unassembled WGS sequence"/>
</dbReference>
<dbReference type="Pfam" id="PF14230">
    <property type="entry name" value="DUF4333"/>
    <property type="match status" value="1"/>
</dbReference>
<gene>
    <name evidence="4" type="ORF">SacxiDRAFT_4041</name>
</gene>